<evidence type="ECO:0000313" key="2">
    <source>
        <dbReference type="EMBL" id="CAH3025829.1"/>
    </source>
</evidence>
<dbReference type="Proteomes" id="UP001159427">
    <property type="component" value="Unassembled WGS sequence"/>
</dbReference>
<evidence type="ECO:0000256" key="1">
    <source>
        <dbReference type="SAM" id="MobiDB-lite"/>
    </source>
</evidence>
<gene>
    <name evidence="2" type="ORF">PEVE_00027288</name>
</gene>
<feature type="region of interest" description="Disordered" evidence="1">
    <location>
        <begin position="53"/>
        <end position="82"/>
    </location>
</feature>
<feature type="compositionally biased region" description="Acidic residues" evidence="1">
    <location>
        <begin position="53"/>
        <end position="71"/>
    </location>
</feature>
<name>A0ABN8M972_9CNID</name>
<reference evidence="2 3" key="1">
    <citation type="submission" date="2022-05" db="EMBL/GenBank/DDBJ databases">
        <authorList>
            <consortium name="Genoscope - CEA"/>
            <person name="William W."/>
        </authorList>
    </citation>
    <scope>NUCLEOTIDE SEQUENCE [LARGE SCALE GENOMIC DNA]</scope>
</reference>
<keyword evidence="3" id="KW-1185">Reference proteome</keyword>
<evidence type="ECO:0000313" key="3">
    <source>
        <dbReference type="Proteomes" id="UP001159427"/>
    </source>
</evidence>
<sequence>MYPVGFLEKNEKIQKSNLNRDKPFGPTVYTALANSACRRQNIYLRLAIVSALTDDDDDGDDDDDDEDEDDDNNRPAMKKSAERTLKRLNAFTRRPLFAISDNATV</sequence>
<comment type="caution">
    <text evidence="2">The sequence shown here is derived from an EMBL/GenBank/DDBJ whole genome shotgun (WGS) entry which is preliminary data.</text>
</comment>
<proteinExistence type="predicted"/>
<organism evidence="2 3">
    <name type="scientific">Porites evermanni</name>
    <dbReference type="NCBI Taxonomy" id="104178"/>
    <lineage>
        <taxon>Eukaryota</taxon>
        <taxon>Metazoa</taxon>
        <taxon>Cnidaria</taxon>
        <taxon>Anthozoa</taxon>
        <taxon>Hexacorallia</taxon>
        <taxon>Scleractinia</taxon>
        <taxon>Fungiina</taxon>
        <taxon>Poritidae</taxon>
        <taxon>Porites</taxon>
    </lineage>
</organism>
<accession>A0ABN8M972</accession>
<protein>
    <submittedName>
        <fullName evidence="2">Uncharacterized protein</fullName>
    </submittedName>
</protein>
<dbReference type="EMBL" id="CALNXI010000374">
    <property type="protein sequence ID" value="CAH3025829.1"/>
    <property type="molecule type" value="Genomic_DNA"/>
</dbReference>